<reference evidence="2 4" key="1">
    <citation type="journal article" date="2018" name="Nat. Biotechnol.">
        <title>A standardized bacterial taxonomy based on genome phylogeny substantially revises the tree of life.</title>
        <authorList>
            <person name="Parks D.H."/>
            <person name="Chuvochina M."/>
            <person name="Waite D.W."/>
            <person name="Rinke C."/>
            <person name="Skarshewski A."/>
            <person name="Chaumeil P.A."/>
            <person name="Hugenholtz P."/>
        </authorList>
    </citation>
    <scope>NUCLEOTIDE SEQUENCE [LARGE SCALE GENOMIC DNA]</scope>
    <source>
        <strain evidence="2">UBA9049</strain>
    </source>
</reference>
<dbReference type="EMBL" id="DLYI01000226">
    <property type="protein sequence ID" value="HAC29517.1"/>
    <property type="molecule type" value="Genomic_DNA"/>
</dbReference>
<feature type="chain" id="PRO_5036329532" evidence="1">
    <location>
        <begin position="21"/>
        <end position="201"/>
    </location>
</feature>
<name>A0A350RXJ4_MARNT</name>
<gene>
    <name evidence="2" type="ORF">DCF82_17175</name>
    <name evidence="3" type="ORF">F6453_1788</name>
</gene>
<reference evidence="3 5" key="2">
    <citation type="submission" date="2019-10" db="EMBL/GenBank/DDBJ databases">
        <title>Draft genome sequence of Marinobacter hydrocarbonoclasticus NCT7M from the microbiome of the marine copepod.</title>
        <authorList>
            <person name="Nuttall R."/>
            <person name="Sharma G."/>
            <person name="Moisander P."/>
        </authorList>
    </citation>
    <scope>NUCLEOTIDE SEQUENCE [LARGE SCALE GENOMIC DNA]</scope>
    <source>
        <strain evidence="3 5">NCT7M</strain>
    </source>
</reference>
<accession>A0A350RXJ4</accession>
<evidence type="ECO:0000313" key="2">
    <source>
        <dbReference type="EMBL" id="HAC29517.1"/>
    </source>
</evidence>
<dbReference type="Proteomes" id="UP000469950">
    <property type="component" value="Unassembled WGS sequence"/>
</dbReference>
<protein>
    <submittedName>
        <fullName evidence="2">Uncharacterized protein</fullName>
    </submittedName>
</protein>
<dbReference type="EMBL" id="WBMP01000006">
    <property type="protein sequence ID" value="KAE8546041.1"/>
    <property type="molecule type" value="Genomic_DNA"/>
</dbReference>
<comment type="caution">
    <text evidence="2">The sequence shown here is derived from an EMBL/GenBank/DDBJ whole genome shotgun (WGS) entry which is preliminary data.</text>
</comment>
<dbReference type="PROSITE" id="PS51257">
    <property type="entry name" value="PROKAR_LIPOPROTEIN"/>
    <property type="match status" value="1"/>
</dbReference>
<dbReference type="Proteomes" id="UP000261325">
    <property type="component" value="Unassembled WGS sequence"/>
</dbReference>
<evidence type="ECO:0000313" key="5">
    <source>
        <dbReference type="Proteomes" id="UP000469950"/>
    </source>
</evidence>
<organism evidence="2 4">
    <name type="scientific">Marinobacter nauticus</name>
    <name type="common">Marinobacter hydrocarbonoclasticus</name>
    <name type="synonym">Marinobacter aquaeolei</name>
    <dbReference type="NCBI Taxonomy" id="2743"/>
    <lineage>
        <taxon>Bacteria</taxon>
        <taxon>Pseudomonadati</taxon>
        <taxon>Pseudomonadota</taxon>
        <taxon>Gammaproteobacteria</taxon>
        <taxon>Pseudomonadales</taxon>
        <taxon>Marinobacteraceae</taxon>
        <taxon>Marinobacter</taxon>
    </lineage>
</organism>
<evidence type="ECO:0000313" key="3">
    <source>
        <dbReference type="EMBL" id="KAE8546041.1"/>
    </source>
</evidence>
<feature type="signal peptide" evidence="1">
    <location>
        <begin position="1"/>
        <end position="20"/>
    </location>
</feature>
<dbReference type="RefSeq" id="WP_153740608.1">
    <property type="nucleotide sequence ID" value="NZ_CAXEXJ010000081.1"/>
</dbReference>
<keyword evidence="1" id="KW-0732">Signal</keyword>
<proteinExistence type="predicted"/>
<sequence length="201" mass="22269">MPYWKILGLLSLLTALTACDNNARSELLCTAEYQYNTSGADAAIAVVRQIGDEHDYVVGNNVARFLILRGADTGNVDDFDEANAVLSAMKPASADDPELIISRYISVLRFLAIANGSDRNGARQELTQYCRESTQPEAECLRNTMTEIFEHIALSDGTKNNSYKDLSNLFNETYRSEFNDPSLDVLRDYSRSVVTSCGTNE</sequence>
<dbReference type="AlphaFoldDB" id="A0A350RXJ4"/>
<evidence type="ECO:0000256" key="1">
    <source>
        <dbReference type="SAM" id="SignalP"/>
    </source>
</evidence>
<evidence type="ECO:0000313" key="4">
    <source>
        <dbReference type="Proteomes" id="UP000261325"/>
    </source>
</evidence>